<dbReference type="KEGG" id="aviv:LF296_15580"/>
<keyword evidence="1" id="KW-0472">Membrane</keyword>
<gene>
    <name evidence="2" type="ORF">LF296_15580</name>
</gene>
<protein>
    <submittedName>
        <fullName evidence="2">Uncharacterized protein</fullName>
    </submittedName>
</protein>
<keyword evidence="1" id="KW-0812">Transmembrane</keyword>
<dbReference type="RefSeq" id="WP_272654890.1">
    <property type="nucleotide sequence ID" value="NZ_CP085083.1"/>
</dbReference>
<feature type="transmembrane region" description="Helical" evidence="1">
    <location>
        <begin position="12"/>
        <end position="33"/>
    </location>
</feature>
<dbReference type="EMBL" id="CP085083">
    <property type="protein sequence ID" value="WDZ50713.1"/>
    <property type="molecule type" value="Genomic_DNA"/>
</dbReference>
<reference evidence="2" key="1">
    <citation type="journal article" date="2022" name="Front Environ Sci">
        <title>Complete genome sequence analysis of a novel alkane-degrading bacterial strain, Acinetobacter vivianii KJ-1, and its diesel degradation ability.</title>
        <authorList>
            <person name="Zhang Y."/>
            <person name="Song F."/>
            <person name="Wang J."/>
            <person name="Zhao Q."/>
            <person name="Zheng L."/>
            <person name="Wang Z."/>
            <person name="Zhang X."/>
            <person name="Gao Y."/>
            <person name="Chen G."/>
            <person name="Huang Y."/>
        </authorList>
    </citation>
    <scope>NUCLEOTIDE SEQUENCE</scope>
    <source>
        <strain evidence="2">KJ-1</strain>
    </source>
</reference>
<proteinExistence type="predicted"/>
<organism evidence="2 3">
    <name type="scientific">Acinetobacter vivianii</name>
    <dbReference type="NCBI Taxonomy" id="1776742"/>
    <lineage>
        <taxon>Bacteria</taxon>
        <taxon>Pseudomonadati</taxon>
        <taxon>Pseudomonadota</taxon>
        <taxon>Gammaproteobacteria</taxon>
        <taxon>Moraxellales</taxon>
        <taxon>Moraxellaceae</taxon>
        <taxon>Acinetobacter</taxon>
    </lineage>
</organism>
<keyword evidence="1" id="KW-1133">Transmembrane helix</keyword>
<name>A0AAJ6NHU9_9GAMM</name>
<dbReference type="AlphaFoldDB" id="A0AAJ6NHU9"/>
<feature type="transmembrane region" description="Helical" evidence="1">
    <location>
        <begin position="53"/>
        <end position="74"/>
    </location>
</feature>
<feature type="transmembrane region" description="Helical" evidence="1">
    <location>
        <begin position="86"/>
        <end position="109"/>
    </location>
</feature>
<sequence>MFANGKEIAGALLGYSLGMLAIVSTIVTIFYGLTGKVGADTFIRHYESIYVWMWSWALVLLCFTAFSALLSFSSSKNIFNIWIFRLSIYFFLVSFFQSILVMWIGIMALKNADYAS</sequence>
<reference evidence="2" key="2">
    <citation type="submission" date="2023-02" db="EMBL/GenBank/DDBJ databases">
        <authorList>
            <person name="Huang Y."/>
            <person name="Zhang Y."/>
            <person name="Zhang T."/>
            <person name="Wang J."/>
        </authorList>
    </citation>
    <scope>NUCLEOTIDE SEQUENCE</scope>
    <source>
        <strain evidence="2">KJ-1</strain>
    </source>
</reference>
<dbReference type="Proteomes" id="UP001199528">
    <property type="component" value="Chromosome"/>
</dbReference>
<evidence type="ECO:0000313" key="2">
    <source>
        <dbReference type="EMBL" id="WDZ50713.1"/>
    </source>
</evidence>
<evidence type="ECO:0000313" key="3">
    <source>
        <dbReference type="Proteomes" id="UP001199528"/>
    </source>
</evidence>
<evidence type="ECO:0000256" key="1">
    <source>
        <dbReference type="SAM" id="Phobius"/>
    </source>
</evidence>
<accession>A0AAJ6NHU9</accession>